<reference evidence="1 2" key="1">
    <citation type="journal article" date="2022" name="Syst. Appl. Microbiol.">
        <title>Pseudomonas alliivorans sp. nov., a plant-pathogenic bacterium isolated from onion foliage in Georgia, USA.</title>
        <authorList>
            <person name="Zhao M."/>
            <person name="Tyson C."/>
            <person name="Chen H.C."/>
            <person name="Paudel S."/>
            <person name="Gitaitis R."/>
            <person name="Kvitko B."/>
            <person name="Dutta B."/>
        </authorList>
    </citation>
    <scope>NUCLEOTIDE SEQUENCE [LARGE SCALE GENOMIC DNA]</scope>
    <source>
        <strain evidence="1 2">20GA0068</strain>
    </source>
</reference>
<evidence type="ECO:0000313" key="1">
    <source>
        <dbReference type="EMBL" id="MBP0944628.1"/>
    </source>
</evidence>
<protein>
    <submittedName>
        <fullName evidence="1">Uncharacterized protein</fullName>
    </submittedName>
</protein>
<accession>A0ABS4C249</accession>
<organism evidence="1 2">
    <name type="scientific">Pseudomonas alliivorans</name>
    <dbReference type="NCBI Taxonomy" id="2810613"/>
    <lineage>
        <taxon>Bacteria</taxon>
        <taxon>Pseudomonadati</taxon>
        <taxon>Pseudomonadota</taxon>
        <taxon>Gammaproteobacteria</taxon>
        <taxon>Pseudomonadales</taxon>
        <taxon>Pseudomonadaceae</taxon>
        <taxon>Pseudomonas</taxon>
    </lineage>
</organism>
<keyword evidence="2" id="KW-1185">Reference proteome</keyword>
<dbReference type="RefSeq" id="WP_210041138.1">
    <property type="nucleotide sequence ID" value="NZ_JAFFZW010000002.1"/>
</dbReference>
<sequence length="86" mass="9856">MAEAIFSNNWWASLTLPSLPEKSEAQAEEELLCRLVALNNDRAAEEARGHIRWLRPEYQNLNVAVATRQSEDELYDTTDPFSDSIF</sequence>
<gene>
    <name evidence="1" type="ORF">JTJ32_04690</name>
</gene>
<comment type="caution">
    <text evidence="1">The sequence shown here is derived from an EMBL/GenBank/DDBJ whole genome shotgun (WGS) entry which is preliminary data.</text>
</comment>
<proteinExistence type="predicted"/>
<evidence type="ECO:0000313" key="2">
    <source>
        <dbReference type="Proteomes" id="UP000673197"/>
    </source>
</evidence>
<dbReference type="EMBL" id="JAFFZW010000002">
    <property type="protein sequence ID" value="MBP0944628.1"/>
    <property type="molecule type" value="Genomic_DNA"/>
</dbReference>
<dbReference type="Proteomes" id="UP000673197">
    <property type="component" value="Unassembled WGS sequence"/>
</dbReference>
<name>A0ABS4C249_9PSED</name>